<gene>
    <name evidence="11" type="ORF">RT41_GL000834</name>
</gene>
<name>A0A2A5RNX4_9LACT</name>
<evidence type="ECO:0000256" key="6">
    <source>
        <dbReference type="ARBA" id="ARBA00022958"/>
    </source>
</evidence>
<keyword evidence="8" id="KW-0406">Ion transport</keyword>
<keyword evidence="9 10" id="KW-0472">Membrane</keyword>
<reference evidence="11 12" key="1">
    <citation type="submission" date="2014-12" db="EMBL/GenBank/DDBJ databases">
        <title>Draft genome sequences of 10 type strains of Lactococcus.</title>
        <authorList>
            <person name="Sun Z."/>
            <person name="Zhong Z."/>
            <person name="Liu W."/>
            <person name="Zhang W."/>
            <person name="Zhang H."/>
        </authorList>
    </citation>
    <scope>NUCLEOTIDE SEQUENCE [LARGE SCALE GENOMIC DNA]</scope>
    <source>
        <strain evidence="11 12">JCM 16395</strain>
    </source>
</reference>
<evidence type="ECO:0000256" key="9">
    <source>
        <dbReference type="ARBA" id="ARBA00023136"/>
    </source>
</evidence>
<proteinExistence type="predicted"/>
<dbReference type="PANTHER" id="PTHR32024:SF1">
    <property type="entry name" value="KTR SYSTEM POTASSIUM UPTAKE PROTEIN B"/>
    <property type="match status" value="1"/>
</dbReference>
<dbReference type="GO" id="GO:0005886">
    <property type="term" value="C:plasma membrane"/>
    <property type="evidence" value="ECO:0007669"/>
    <property type="project" value="UniProtKB-SubCell"/>
</dbReference>
<dbReference type="Proteomes" id="UP000218181">
    <property type="component" value="Unassembled WGS sequence"/>
</dbReference>
<feature type="transmembrane region" description="Helical" evidence="10">
    <location>
        <begin position="31"/>
        <end position="48"/>
    </location>
</feature>
<feature type="transmembrane region" description="Helical" evidence="10">
    <location>
        <begin position="111"/>
        <end position="132"/>
    </location>
</feature>
<organism evidence="11 12">
    <name type="scientific">Lactococcus fujiensis JCM 16395</name>
    <dbReference type="NCBI Taxonomy" id="1291764"/>
    <lineage>
        <taxon>Bacteria</taxon>
        <taxon>Bacillati</taxon>
        <taxon>Bacillota</taxon>
        <taxon>Bacilli</taxon>
        <taxon>Lactobacillales</taxon>
        <taxon>Streptococcaceae</taxon>
        <taxon>Lactococcus</taxon>
    </lineage>
</organism>
<protein>
    <submittedName>
        <fullName evidence="11">K+ transporter</fullName>
    </submittedName>
</protein>
<dbReference type="InterPro" id="IPR004772">
    <property type="entry name" value="TrkH"/>
</dbReference>
<keyword evidence="12" id="KW-1185">Reference proteome</keyword>
<evidence type="ECO:0000256" key="4">
    <source>
        <dbReference type="ARBA" id="ARBA00022538"/>
    </source>
</evidence>
<sequence>MAVVLFIAIIGSILLCLPIAAKSGQWTPFVNAAFTSVSALCVTGLVVYDTYAHWSLFGQIIILILIQIGGIGFMTIITSFSLVIKRKMGLHERQLLMESSGLLHATNLRSLIKRITIFVLLIEFVGAALLSLRFVPEFGWVQGIYYGIFHSISAFCNAGFDLMGRFGQYRSLTTYVADPLVTLTISVLIILGGLGFMVWDDILRHGKKIRKYSLHTKIVLFMTSILLFGGWLGFYLLEYRYGLKGLSEPTKILSSFFLAVSPRTAGFSTISLSHLSDSGQFLTMILMNIGGASGSTSGGLKVTTFAVLLFSAISSAQRVPTTAVFKRRFDDETVKQASALLTFYIILGMSGTLILSALNSFRLEAIFFEVFSALGTAGLTLGITPQLDSLSKVVLILFMFVGRVGWMMLIFSLLGKNQTPPIRRVSEKILVG</sequence>
<evidence type="ECO:0000256" key="5">
    <source>
        <dbReference type="ARBA" id="ARBA00022692"/>
    </source>
</evidence>
<feature type="transmembrane region" description="Helical" evidence="10">
    <location>
        <begin position="60"/>
        <end position="84"/>
    </location>
</feature>
<feature type="transmembrane region" description="Helical" evidence="10">
    <location>
        <begin position="144"/>
        <end position="160"/>
    </location>
</feature>
<comment type="subcellular location">
    <subcellularLocation>
        <location evidence="1">Cell membrane</location>
        <topology evidence="1">Multi-pass membrane protein</topology>
    </subcellularLocation>
</comment>
<accession>A0A2A5RNX4</accession>
<evidence type="ECO:0000256" key="3">
    <source>
        <dbReference type="ARBA" id="ARBA00022475"/>
    </source>
</evidence>
<keyword evidence="7 10" id="KW-1133">Transmembrane helix</keyword>
<dbReference type="EMBL" id="JXJU01000002">
    <property type="protein sequence ID" value="PCS01044.1"/>
    <property type="molecule type" value="Genomic_DNA"/>
</dbReference>
<evidence type="ECO:0000256" key="7">
    <source>
        <dbReference type="ARBA" id="ARBA00022989"/>
    </source>
</evidence>
<dbReference type="Pfam" id="PF02386">
    <property type="entry name" value="TrkH"/>
    <property type="match status" value="1"/>
</dbReference>
<keyword evidence="2" id="KW-0813">Transport</keyword>
<keyword evidence="5 10" id="KW-0812">Transmembrane</keyword>
<evidence type="ECO:0000256" key="1">
    <source>
        <dbReference type="ARBA" id="ARBA00004651"/>
    </source>
</evidence>
<dbReference type="AlphaFoldDB" id="A0A2A5RNX4"/>
<keyword evidence="4" id="KW-0633">Potassium transport</keyword>
<evidence type="ECO:0000256" key="2">
    <source>
        <dbReference type="ARBA" id="ARBA00022448"/>
    </source>
</evidence>
<feature type="transmembrane region" description="Helical" evidence="10">
    <location>
        <begin position="337"/>
        <end position="358"/>
    </location>
</feature>
<keyword evidence="3" id="KW-1003">Cell membrane</keyword>
<evidence type="ECO:0000313" key="11">
    <source>
        <dbReference type="EMBL" id="PCS01044.1"/>
    </source>
</evidence>
<feature type="transmembrane region" description="Helical" evidence="10">
    <location>
        <begin position="365"/>
        <end position="387"/>
    </location>
</feature>
<evidence type="ECO:0000256" key="10">
    <source>
        <dbReference type="SAM" id="Phobius"/>
    </source>
</evidence>
<feature type="transmembrane region" description="Helical" evidence="10">
    <location>
        <begin position="393"/>
        <end position="414"/>
    </location>
</feature>
<dbReference type="STRING" id="1291764.GCA_001311235_01006"/>
<evidence type="ECO:0000313" key="12">
    <source>
        <dbReference type="Proteomes" id="UP000218181"/>
    </source>
</evidence>
<feature type="transmembrane region" description="Helical" evidence="10">
    <location>
        <begin position="180"/>
        <end position="199"/>
    </location>
</feature>
<keyword evidence="6" id="KW-0630">Potassium</keyword>
<dbReference type="PANTHER" id="PTHR32024">
    <property type="entry name" value="TRK SYSTEM POTASSIUM UPTAKE PROTEIN TRKG-RELATED"/>
    <property type="match status" value="1"/>
</dbReference>
<evidence type="ECO:0000256" key="8">
    <source>
        <dbReference type="ARBA" id="ARBA00023065"/>
    </source>
</evidence>
<dbReference type="NCBIfam" id="TIGR00933">
    <property type="entry name" value="2a38"/>
    <property type="match status" value="1"/>
</dbReference>
<dbReference type="InterPro" id="IPR003445">
    <property type="entry name" value="Cat_transpt"/>
</dbReference>
<dbReference type="GO" id="GO:0015379">
    <property type="term" value="F:potassium:chloride symporter activity"/>
    <property type="evidence" value="ECO:0007669"/>
    <property type="project" value="InterPro"/>
</dbReference>
<comment type="caution">
    <text evidence="11">The sequence shown here is derived from an EMBL/GenBank/DDBJ whole genome shotgun (WGS) entry which is preliminary data.</text>
</comment>
<feature type="transmembrane region" description="Helical" evidence="10">
    <location>
        <begin position="219"/>
        <end position="237"/>
    </location>
</feature>